<gene>
    <name evidence="9" type="ORF">M1O15_08445</name>
</gene>
<keyword evidence="5" id="KW-0175">Coiled coil</keyword>
<evidence type="ECO:0000256" key="5">
    <source>
        <dbReference type="SAM" id="Coils"/>
    </source>
</evidence>
<evidence type="ECO:0000313" key="9">
    <source>
        <dbReference type="EMBL" id="MCK8677417.1"/>
    </source>
</evidence>
<reference evidence="9 10" key="1">
    <citation type="submission" date="2022-04" db="EMBL/GenBank/DDBJ databases">
        <title>Streptomyces sp. nov. LCR6-01 isolated from Lichen of Dirinaria sp.</title>
        <authorList>
            <person name="Kanchanasin P."/>
            <person name="Tanasupawat S."/>
            <person name="Phongsopitanun W."/>
        </authorList>
    </citation>
    <scope>NUCLEOTIDE SEQUENCE [LARGE SCALE GENOMIC DNA]</scope>
    <source>
        <strain evidence="9 10">LCR6-01</strain>
    </source>
</reference>
<proteinExistence type="inferred from homology"/>
<feature type="region of interest" description="Disordered" evidence="6">
    <location>
        <begin position="22"/>
        <end position="73"/>
    </location>
</feature>
<feature type="chain" id="PRO_5045641306" evidence="7">
    <location>
        <begin position="27"/>
        <end position="421"/>
    </location>
</feature>
<evidence type="ECO:0000256" key="7">
    <source>
        <dbReference type="SAM" id="SignalP"/>
    </source>
</evidence>
<keyword evidence="4" id="KW-0788">Thiol protease</keyword>
<name>A0ABT0I7Z4_9ACTN</name>
<dbReference type="InterPro" id="IPR051794">
    <property type="entry name" value="PG_Endopeptidase_C40"/>
</dbReference>
<feature type="region of interest" description="Disordered" evidence="6">
    <location>
        <begin position="384"/>
        <end position="421"/>
    </location>
</feature>
<dbReference type="SUPFAM" id="SSF54001">
    <property type="entry name" value="Cysteine proteinases"/>
    <property type="match status" value="1"/>
</dbReference>
<keyword evidence="3" id="KW-0378">Hydrolase</keyword>
<evidence type="ECO:0000259" key="8">
    <source>
        <dbReference type="PROSITE" id="PS51935"/>
    </source>
</evidence>
<comment type="similarity">
    <text evidence="1">Belongs to the peptidase C40 family.</text>
</comment>
<evidence type="ECO:0000256" key="6">
    <source>
        <dbReference type="SAM" id="MobiDB-lite"/>
    </source>
</evidence>
<accession>A0ABT0I7Z4</accession>
<feature type="domain" description="NlpC/P60" evidence="8">
    <location>
        <begin position="273"/>
        <end position="394"/>
    </location>
</feature>
<dbReference type="EMBL" id="JALPTH010000006">
    <property type="protein sequence ID" value="MCK8677417.1"/>
    <property type="molecule type" value="Genomic_DNA"/>
</dbReference>
<keyword evidence="10" id="KW-1185">Reference proteome</keyword>
<sequence length="421" mass="43526">MSGRLLRTVCALALAATLPTAPSAVATPAPDPVPEPVPSWTVEGPGPAAEEAPGSVAEEAPGSAAGMAPEAATQAAPGSVAGMLGRLRTLYQQAEEATEAYNAAEEELKALGTRTDELTGDLTRTREALARGRAEAGRLARAQYQGRTALPAALRLLFARDPDRALTENHVVRRAARERAALVARLAEGEKRAGVLATASRTALDRERTLAARHKQARDGVTARLREVERMLAGLSAEQVDGLAALEAAQTAGAQRALVDAGELDPDSGAAPSALGSRAVAYAAGQIGKPYLWGAEGPGSFDCSGLTSQAWASAGRAIPRTSQEQWRTLPRVPLRSLRPGDLVVYFPKATHVALYLGDGKVIQAPRPGGRVKVSPLAANPLLGAVRPDPADRPLAGYTPPELPAGAAAGSDEGYDAEGGRA</sequence>
<protein>
    <submittedName>
        <fullName evidence="9">NlpC/P60 family protein</fullName>
    </submittedName>
</protein>
<evidence type="ECO:0000256" key="3">
    <source>
        <dbReference type="ARBA" id="ARBA00022801"/>
    </source>
</evidence>
<dbReference type="InterPro" id="IPR000064">
    <property type="entry name" value="NLP_P60_dom"/>
</dbReference>
<dbReference type="PANTHER" id="PTHR47359:SF3">
    <property type="entry name" value="NLP_P60 DOMAIN-CONTAINING PROTEIN-RELATED"/>
    <property type="match status" value="1"/>
</dbReference>
<keyword evidence="2" id="KW-0645">Protease</keyword>
<dbReference type="RefSeq" id="WP_248632642.1">
    <property type="nucleotide sequence ID" value="NZ_JALPTH010000006.1"/>
</dbReference>
<feature type="compositionally biased region" description="Low complexity" evidence="6">
    <location>
        <begin position="43"/>
        <end position="62"/>
    </location>
</feature>
<comment type="caution">
    <text evidence="9">The sequence shown here is derived from an EMBL/GenBank/DDBJ whole genome shotgun (WGS) entry which is preliminary data.</text>
</comment>
<feature type="coiled-coil region" evidence="5">
    <location>
        <begin position="87"/>
        <end position="121"/>
    </location>
</feature>
<dbReference type="Pfam" id="PF00877">
    <property type="entry name" value="NLPC_P60"/>
    <property type="match status" value="1"/>
</dbReference>
<dbReference type="PANTHER" id="PTHR47359">
    <property type="entry name" value="PEPTIDOGLYCAN DL-ENDOPEPTIDASE CWLO"/>
    <property type="match status" value="1"/>
</dbReference>
<dbReference type="Proteomes" id="UP001522868">
    <property type="component" value="Unassembled WGS sequence"/>
</dbReference>
<dbReference type="Gene3D" id="3.90.1720.10">
    <property type="entry name" value="endopeptidase domain like (from Nostoc punctiforme)"/>
    <property type="match status" value="1"/>
</dbReference>
<evidence type="ECO:0000256" key="4">
    <source>
        <dbReference type="ARBA" id="ARBA00022807"/>
    </source>
</evidence>
<organism evidence="9 10">
    <name type="scientific">Streptomyces lichenis</name>
    <dbReference type="NCBI Taxonomy" id="2306967"/>
    <lineage>
        <taxon>Bacteria</taxon>
        <taxon>Bacillati</taxon>
        <taxon>Actinomycetota</taxon>
        <taxon>Actinomycetes</taxon>
        <taxon>Kitasatosporales</taxon>
        <taxon>Streptomycetaceae</taxon>
        <taxon>Streptomyces</taxon>
    </lineage>
</organism>
<dbReference type="InterPro" id="IPR038765">
    <property type="entry name" value="Papain-like_cys_pep_sf"/>
</dbReference>
<keyword evidence="7" id="KW-0732">Signal</keyword>
<evidence type="ECO:0000256" key="2">
    <source>
        <dbReference type="ARBA" id="ARBA00022670"/>
    </source>
</evidence>
<dbReference type="PROSITE" id="PS51935">
    <property type="entry name" value="NLPC_P60"/>
    <property type="match status" value="1"/>
</dbReference>
<feature type="signal peptide" evidence="7">
    <location>
        <begin position="1"/>
        <end position="26"/>
    </location>
</feature>
<evidence type="ECO:0000313" key="10">
    <source>
        <dbReference type="Proteomes" id="UP001522868"/>
    </source>
</evidence>
<evidence type="ECO:0000256" key="1">
    <source>
        <dbReference type="ARBA" id="ARBA00007074"/>
    </source>
</evidence>